<evidence type="ECO:0000256" key="4">
    <source>
        <dbReference type="ARBA" id="ARBA00011771"/>
    </source>
</evidence>
<reference evidence="8" key="1">
    <citation type="submission" date="2023-01" db="EMBL/GenBank/DDBJ databases">
        <title>Sulfurovum sp. zt1-1 genome assembly.</title>
        <authorList>
            <person name="Wang J."/>
        </authorList>
    </citation>
    <scope>NUCLEOTIDE SEQUENCE</scope>
    <source>
        <strain evidence="8">Zt1-1</strain>
    </source>
</reference>
<dbReference type="InterPro" id="IPR050867">
    <property type="entry name" value="NiFe/NiFeSe_hydrgnase_LSU"/>
</dbReference>
<evidence type="ECO:0000256" key="2">
    <source>
        <dbReference type="ARBA" id="ARBA00004196"/>
    </source>
</evidence>
<dbReference type="Gene3D" id="1.10.645.10">
    <property type="entry name" value="Cytochrome-c3 Hydrogenase, chain B"/>
    <property type="match status" value="1"/>
</dbReference>
<organism evidence="8 9">
    <name type="scientific">Sulfurovum zhangzhouensis</name>
    <dbReference type="NCBI Taxonomy" id="3019067"/>
    <lineage>
        <taxon>Bacteria</taxon>
        <taxon>Pseudomonadati</taxon>
        <taxon>Campylobacterota</taxon>
        <taxon>Epsilonproteobacteria</taxon>
        <taxon>Campylobacterales</taxon>
        <taxon>Sulfurovaceae</taxon>
        <taxon>Sulfurovum</taxon>
    </lineage>
</organism>
<name>A0ABT7QV34_9BACT</name>
<dbReference type="PROSITE" id="PS00508">
    <property type="entry name" value="NI_HGENASE_L_2"/>
    <property type="match status" value="1"/>
</dbReference>
<comment type="caution">
    <text evidence="8">The sequence shown here is derived from an EMBL/GenBank/DDBJ whole genome shotgun (WGS) entry which is preliminary data.</text>
</comment>
<comment type="similarity">
    <text evidence="3">Belongs to the [NiFe]/[NiFeSe] hydrogenase large subunit family.</text>
</comment>
<dbReference type="InterPro" id="IPR029014">
    <property type="entry name" value="NiFe-Hase_large"/>
</dbReference>
<evidence type="ECO:0000256" key="1">
    <source>
        <dbReference type="ARBA" id="ARBA00001967"/>
    </source>
</evidence>
<comment type="cofactor">
    <cofactor evidence="1">
        <name>Ni(2+)</name>
        <dbReference type="ChEBI" id="CHEBI:49786"/>
    </cofactor>
</comment>
<comment type="subcellular location">
    <subcellularLocation>
        <location evidence="2">Cell envelope</location>
    </subcellularLocation>
</comment>
<comment type="subunit">
    <text evidence="4">Heterodimer of a large and a small subunit.</text>
</comment>
<keyword evidence="5" id="KW-0533">Nickel</keyword>
<evidence type="ECO:0000256" key="3">
    <source>
        <dbReference type="ARBA" id="ARBA00009292"/>
    </source>
</evidence>
<dbReference type="PANTHER" id="PTHR42958">
    <property type="entry name" value="HYDROGENASE-2 LARGE CHAIN"/>
    <property type="match status" value="1"/>
</dbReference>
<accession>A0ABT7QV34</accession>
<dbReference type="InterPro" id="IPR018194">
    <property type="entry name" value="Ni-dep_hyd_lsu_Ni_BS"/>
</dbReference>
<protein>
    <submittedName>
        <fullName evidence="8">Nickel-dependent hydrogenase large subunit</fullName>
    </submittedName>
</protein>
<dbReference type="EMBL" id="JAQIBD010000001">
    <property type="protein sequence ID" value="MDM5270702.1"/>
    <property type="molecule type" value="Genomic_DNA"/>
</dbReference>
<proteinExistence type="inferred from homology"/>
<dbReference type="Proteomes" id="UP001169069">
    <property type="component" value="Unassembled WGS sequence"/>
</dbReference>
<dbReference type="Pfam" id="PF00374">
    <property type="entry name" value="NiFeSe_Hases"/>
    <property type="match status" value="1"/>
</dbReference>
<gene>
    <name evidence="8" type="ORF">PGH07_00750</name>
</gene>
<evidence type="ECO:0000313" key="8">
    <source>
        <dbReference type="EMBL" id="MDM5270702.1"/>
    </source>
</evidence>
<keyword evidence="9" id="KW-1185">Reference proteome</keyword>
<dbReference type="InterPro" id="IPR001501">
    <property type="entry name" value="Ni-dep_hyd_lsu"/>
</dbReference>
<evidence type="ECO:0000313" key="9">
    <source>
        <dbReference type="Proteomes" id="UP001169069"/>
    </source>
</evidence>
<evidence type="ECO:0000256" key="6">
    <source>
        <dbReference type="ARBA" id="ARBA00022723"/>
    </source>
</evidence>
<sequence>MKKIVIDPITRIEGHLRAEVEIDENNVVKEAYVSGQLFRGIEIILKNRDPRDAGLLAGRICGVCTNVHFRAAISAVEDAYGITIPTNSEIIRDLMALALFLQDHVVHFYHLHLLDFVDVTKALEADPKLTSEIALNYSAQPYRNSDAHYIEVKEKLRKFVDAGRLGLFSNGYWGHKAYNLTPEENLLLLSHYLEALKFQTNISKAVAIFGAKTPHPQTIVVGGITSVADMINPHRLNDFVDILKESKDFIDRAYLPDVKLITKAYKDDIKAGHGRTEGNFLCVGGFPLDKEHLLFEEGIIFGYELDKVQPFDESKISENVDRAWYEGDEPHYTDLNEDGTLKTQNKDDKYSWVKAPRYENKPMECGPIARVLVSYQKGNRFIKPFVDEFLEVCDLELIDLATTVGRNAARAIESAYISEYIFKLVNNLVEHIKYYDTETWSKYEFEQLPHEAKGRAFFEVPRGVLSHFVNIKDQKIANYQVIAPTTWNASPKDSNDQRGPYEEALIGIKIEDPSRPLEVLRVLHAFDPCLACAVHIIDTKGKELGKYKITTGCTL</sequence>
<dbReference type="PANTHER" id="PTHR42958:SF2">
    <property type="entry name" value="UPTAKE HYDROGENASE LARGE SUBUNIT"/>
    <property type="match status" value="1"/>
</dbReference>
<dbReference type="RefSeq" id="WP_289411978.1">
    <property type="nucleotide sequence ID" value="NZ_JAQIBD010000001.1"/>
</dbReference>
<keyword evidence="6" id="KW-0479">Metal-binding</keyword>
<evidence type="ECO:0000256" key="5">
    <source>
        <dbReference type="ARBA" id="ARBA00022596"/>
    </source>
</evidence>
<evidence type="ECO:0000256" key="7">
    <source>
        <dbReference type="ARBA" id="ARBA00023002"/>
    </source>
</evidence>
<dbReference type="SUPFAM" id="SSF56762">
    <property type="entry name" value="HydB/Nqo4-like"/>
    <property type="match status" value="1"/>
</dbReference>
<keyword evidence="7" id="KW-0560">Oxidoreductase</keyword>